<feature type="compositionally biased region" description="Low complexity" evidence="1">
    <location>
        <begin position="390"/>
        <end position="399"/>
    </location>
</feature>
<feature type="non-terminal residue" evidence="2">
    <location>
        <position position="625"/>
    </location>
</feature>
<gene>
    <name evidence="2" type="ORF">AGERDE_LOCUS5250</name>
</gene>
<reference evidence="2" key="1">
    <citation type="submission" date="2021-06" db="EMBL/GenBank/DDBJ databases">
        <authorList>
            <person name="Kallberg Y."/>
            <person name="Tangrot J."/>
            <person name="Rosling A."/>
        </authorList>
    </citation>
    <scope>NUCLEOTIDE SEQUENCE</scope>
    <source>
        <strain evidence="2">MT106</strain>
    </source>
</reference>
<evidence type="ECO:0000313" key="2">
    <source>
        <dbReference type="EMBL" id="CAG8521256.1"/>
    </source>
</evidence>
<feature type="compositionally biased region" description="Polar residues" evidence="1">
    <location>
        <begin position="279"/>
        <end position="291"/>
    </location>
</feature>
<feature type="compositionally biased region" description="Polar residues" evidence="1">
    <location>
        <begin position="312"/>
        <end position="324"/>
    </location>
</feature>
<feature type="region of interest" description="Disordered" evidence="1">
    <location>
        <begin position="48"/>
        <end position="69"/>
    </location>
</feature>
<feature type="compositionally biased region" description="Basic and acidic residues" evidence="1">
    <location>
        <begin position="458"/>
        <end position="476"/>
    </location>
</feature>
<name>A0A9N9A9U1_9GLOM</name>
<proteinExistence type="predicted"/>
<sequence length="625" mass="69204">MGGDSIRANFIMWFFRRFGRFILLSLWPAGVCAKQYLEFYALRSDSNDNQMEEGWGKPPESNSSDWGPEPTNWNTASVTMNVTSNNNESTNNDGPSQQLIESNDNVGFEADNWDPSYDNVKSKKQIVRANTDEELFANKQRHDNSLVELECDKRNDANKRIIEASSTSISHNTRKDASTQTEPGKWIPASSIIDVDQPHENTLNTNPDLTQKPTAEKIKTKPQFSIDIPQSSSYQTSYPPVAWGMARDKSVYSPSRSPTFAFKYLATDFDTNVEHNIIPENSSSGIDSSDTAVKPKTDSTSNQEEKIFDTDAATNFTTKQTSDGGKSEDDQWIRSAVDETVTPAHTQKTEELEPNAPIPDVQWHQDNSSKAKTEAEKPNTTNTIEKNNELENSPNSNSSTVKAMASEKGNENKVIIEKDASKDVFGKQIMEWEKSRFNMTTNTSIDSWIRWSSINNKEPPENSKLVTEEKKPDDSWAHSSKNNQTSDFGWSANTKNSAPVNNDGDWAQKAANFEAELNQKKPFVKTNANEQTSTSSWGAKPDVLSAPVNKDNGFGWESKPDVSSASINKDDGFGWGSKPDVSSANGFGWGSKPDVSSAPVNKDNGFGRGSKPDVSSAPVNKDDGF</sequence>
<dbReference type="Proteomes" id="UP000789831">
    <property type="component" value="Unassembled WGS sequence"/>
</dbReference>
<feature type="compositionally biased region" description="Basic and acidic residues" evidence="1">
    <location>
        <begin position="293"/>
        <end position="309"/>
    </location>
</feature>
<dbReference type="EMBL" id="CAJVPL010000685">
    <property type="protein sequence ID" value="CAG8521256.1"/>
    <property type="molecule type" value="Genomic_DNA"/>
</dbReference>
<feature type="compositionally biased region" description="Basic and acidic residues" evidence="1">
    <location>
        <begin position="367"/>
        <end position="377"/>
    </location>
</feature>
<feature type="region of interest" description="Disordered" evidence="1">
    <location>
        <begin position="447"/>
        <end position="625"/>
    </location>
</feature>
<feature type="compositionally biased region" description="Polar residues" evidence="1">
    <location>
        <begin position="526"/>
        <end position="537"/>
    </location>
</feature>
<feature type="compositionally biased region" description="Polar residues" evidence="1">
    <location>
        <begin position="447"/>
        <end position="456"/>
    </location>
</feature>
<evidence type="ECO:0000313" key="3">
    <source>
        <dbReference type="Proteomes" id="UP000789831"/>
    </source>
</evidence>
<accession>A0A9N9A9U1</accession>
<feature type="region of interest" description="Disordered" evidence="1">
    <location>
        <begin position="276"/>
        <end position="414"/>
    </location>
</feature>
<dbReference type="AlphaFoldDB" id="A0A9N9A9U1"/>
<feature type="compositionally biased region" description="Polar residues" evidence="1">
    <location>
        <begin position="477"/>
        <end position="500"/>
    </location>
</feature>
<organism evidence="2 3">
    <name type="scientific">Ambispora gerdemannii</name>
    <dbReference type="NCBI Taxonomy" id="144530"/>
    <lineage>
        <taxon>Eukaryota</taxon>
        <taxon>Fungi</taxon>
        <taxon>Fungi incertae sedis</taxon>
        <taxon>Mucoromycota</taxon>
        <taxon>Glomeromycotina</taxon>
        <taxon>Glomeromycetes</taxon>
        <taxon>Archaeosporales</taxon>
        <taxon>Ambisporaceae</taxon>
        <taxon>Ambispora</taxon>
    </lineage>
</organism>
<protein>
    <submittedName>
        <fullName evidence="2">4710_t:CDS:1</fullName>
    </submittedName>
</protein>
<evidence type="ECO:0000256" key="1">
    <source>
        <dbReference type="SAM" id="MobiDB-lite"/>
    </source>
</evidence>
<comment type="caution">
    <text evidence="2">The sequence shown here is derived from an EMBL/GenBank/DDBJ whole genome shotgun (WGS) entry which is preliminary data.</text>
</comment>
<keyword evidence="3" id="KW-1185">Reference proteome</keyword>